<sequence>MEWATKIESLMPVFKLQNLTHLSVSDFPKLRDIDGIHELHELVELNLSGNLGGGSSPLRLNSIEPVSQLPKLTKLSLLNIKLQTNDITSLARCSQLRNLRLSNQFERSQVAFLASRLNEQLIEPLTAYTGTHINCEKCNGLKSMFTGRRMPFLCRLCDTARFEKLTREFKQMALNS</sequence>
<proteinExistence type="predicted"/>
<evidence type="ECO:0000313" key="2">
    <source>
        <dbReference type="Proteomes" id="UP000578688"/>
    </source>
</evidence>
<dbReference type="EMBL" id="JACBYV010000001">
    <property type="protein sequence ID" value="NYH73872.1"/>
    <property type="molecule type" value="Genomic_DNA"/>
</dbReference>
<dbReference type="RefSeq" id="WP_257026896.1">
    <property type="nucleotide sequence ID" value="NZ_JACBYV010000001.1"/>
</dbReference>
<dbReference type="Gene3D" id="3.80.10.10">
    <property type="entry name" value="Ribonuclease Inhibitor"/>
    <property type="match status" value="1"/>
</dbReference>
<comment type="caution">
    <text evidence="1">The sequence shown here is derived from an EMBL/GenBank/DDBJ whole genome shotgun (WGS) entry which is preliminary data.</text>
</comment>
<dbReference type="SUPFAM" id="SSF52058">
    <property type="entry name" value="L domain-like"/>
    <property type="match status" value="1"/>
</dbReference>
<protein>
    <recommendedName>
        <fullName evidence="3">Internalin A</fullName>
    </recommendedName>
</protein>
<reference evidence="1 2" key="1">
    <citation type="submission" date="2020-07" db="EMBL/GenBank/DDBJ databases">
        <title>Genomic analyses of the natural microbiome of Caenorhabditis elegans.</title>
        <authorList>
            <person name="Samuel B."/>
        </authorList>
    </citation>
    <scope>NUCLEOTIDE SEQUENCE [LARGE SCALE GENOMIC DNA]</scope>
    <source>
        <strain evidence="1 2">BIGb0408</strain>
    </source>
</reference>
<keyword evidence="2" id="KW-1185">Reference proteome</keyword>
<evidence type="ECO:0000313" key="1">
    <source>
        <dbReference type="EMBL" id="NYH73872.1"/>
    </source>
</evidence>
<gene>
    <name evidence="1" type="ORF">FHR27_002482</name>
</gene>
<dbReference type="Proteomes" id="UP000578688">
    <property type="component" value="Unassembled WGS sequence"/>
</dbReference>
<accession>A0A7Y9XM67</accession>
<organism evidence="1 2">
    <name type="scientific">Phytopseudomonas flavescens</name>
    <dbReference type="NCBI Taxonomy" id="29435"/>
    <lineage>
        <taxon>Bacteria</taxon>
        <taxon>Pseudomonadati</taxon>
        <taxon>Pseudomonadota</taxon>
        <taxon>Gammaproteobacteria</taxon>
        <taxon>Pseudomonadales</taxon>
        <taxon>Pseudomonadaceae</taxon>
        <taxon>Phytopseudomonas</taxon>
    </lineage>
</organism>
<dbReference type="InterPro" id="IPR032675">
    <property type="entry name" value="LRR_dom_sf"/>
</dbReference>
<evidence type="ECO:0008006" key="3">
    <source>
        <dbReference type="Google" id="ProtNLM"/>
    </source>
</evidence>
<name>A0A7Y9XM67_9GAMM</name>
<dbReference type="AlphaFoldDB" id="A0A7Y9XM67"/>